<dbReference type="OrthoDB" id="8905397at2"/>
<dbReference type="Gene3D" id="2.40.128.580">
    <property type="entry name" value="GXWXG domain"/>
    <property type="match status" value="1"/>
</dbReference>
<evidence type="ECO:0007829" key="5">
    <source>
        <dbReference type="PDB" id="4MVE"/>
    </source>
</evidence>
<evidence type="ECO:0000259" key="2">
    <source>
        <dbReference type="Pfam" id="PF14232"/>
    </source>
</evidence>
<dbReference type="HOGENOM" id="CLU_112092_1_0_11"/>
<organism evidence="3 4">
    <name type="scientific">Thermomonospora curvata (strain ATCC 19995 / DSM 43183 / JCM 3096 / KCTC 9072 / NBRC 15933 / NCIMB 10081 / Henssen B9)</name>
    <dbReference type="NCBI Taxonomy" id="471852"/>
    <lineage>
        <taxon>Bacteria</taxon>
        <taxon>Bacillati</taxon>
        <taxon>Actinomycetota</taxon>
        <taxon>Actinomycetes</taxon>
        <taxon>Streptosporangiales</taxon>
        <taxon>Thermomonosporaceae</taxon>
        <taxon>Thermomonospora</taxon>
    </lineage>
</organism>
<evidence type="ECO:0000259" key="1">
    <source>
        <dbReference type="Pfam" id="PF14231"/>
    </source>
</evidence>
<protein>
    <recommendedName>
        <fullName evidence="6">GXWXG domain-containing protein</fullName>
    </recommendedName>
</protein>
<evidence type="ECO:0000313" key="4">
    <source>
        <dbReference type="Proteomes" id="UP000001918"/>
    </source>
</evidence>
<feature type="domain" description="DUF4334" evidence="2">
    <location>
        <begin position="92"/>
        <end position="146"/>
    </location>
</feature>
<dbReference type="InterPro" id="IPR025568">
    <property type="entry name" value="DUF4334"/>
</dbReference>
<keyword evidence="5" id="KW-0002">3D-structure</keyword>
<keyword evidence="4" id="KW-1185">Reference proteome</keyword>
<dbReference type="KEGG" id="tcu:Tcur_1030"/>
<dbReference type="PDBsum" id="4MVE"/>
<dbReference type="SMR" id="D1A7M7"/>
<sequence length="148" mass="16808">MDAEQRLAKIIASGDECDRATVEELYDRLAPVPVDFMLGTWRGGIFDRGDALAGMLLGMNWYGKRFIDRDHVEPLLCRSPDGSIYSYEKLGLARLREVALRGTVSAAMIYDKQPIIDHFRRVNDDMVVGAMDAKGQPDILYFHLTRER</sequence>
<reference evidence="5" key="2">
    <citation type="submission" date="2013-09" db="PDB data bank">
        <title>Crystal structure of Tcur_1030 protein from Thermomonospora curvata.</title>
        <authorList>
            <person name="Michalska K."/>
            <person name="Li H."/>
            <person name="Endres M."/>
            <person name="Joachimiak A."/>
        </authorList>
    </citation>
    <scope>X-RAY CRYSTALLOGRAPHY (2.11 ANGSTROMS)</scope>
</reference>
<evidence type="ECO:0000313" key="3">
    <source>
        <dbReference type="EMBL" id="ACY96616.1"/>
    </source>
</evidence>
<dbReference type="eggNOG" id="ENOG5031MQX">
    <property type="taxonomic scope" value="Bacteria"/>
</dbReference>
<name>D1A7M7_THECD</name>
<feature type="domain" description="GXWXG" evidence="1">
    <location>
        <begin position="24"/>
        <end position="82"/>
    </location>
</feature>
<dbReference type="Proteomes" id="UP000001918">
    <property type="component" value="Chromosome"/>
</dbReference>
<dbReference type="PDB" id="4MVE">
    <property type="method" value="X-ray"/>
    <property type="resolution" value="2.11 A"/>
    <property type="chains" value="A/B=1-148"/>
</dbReference>
<dbReference type="RefSeq" id="WP_012851400.1">
    <property type="nucleotide sequence ID" value="NC_013510.1"/>
</dbReference>
<dbReference type="STRING" id="471852.Tcur_1030"/>
<dbReference type="EvolutionaryTrace" id="D1A7M7"/>
<dbReference type="EMBL" id="CP001738">
    <property type="protein sequence ID" value="ACY96616.1"/>
    <property type="molecule type" value="Genomic_DNA"/>
</dbReference>
<gene>
    <name evidence="3" type="ordered locus">Tcur_1030</name>
</gene>
<accession>D1A7M7</accession>
<dbReference type="InterPro" id="IPR025951">
    <property type="entry name" value="GXWXG_dom"/>
</dbReference>
<dbReference type="AlphaFoldDB" id="D1A7M7"/>
<proteinExistence type="evidence at protein level"/>
<dbReference type="Pfam" id="PF14231">
    <property type="entry name" value="GXWXG"/>
    <property type="match status" value="1"/>
</dbReference>
<evidence type="ECO:0008006" key="6">
    <source>
        <dbReference type="Google" id="ProtNLM"/>
    </source>
</evidence>
<reference evidence="3 4" key="1">
    <citation type="journal article" date="2011" name="Stand. Genomic Sci.">
        <title>Complete genome sequence of Thermomonospora curvata type strain (B9).</title>
        <authorList>
            <person name="Chertkov O."/>
            <person name="Sikorski J."/>
            <person name="Nolan M."/>
            <person name="Lapidus A."/>
            <person name="Lucas S."/>
            <person name="Del Rio T.G."/>
            <person name="Tice H."/>
            <person name="Cheng J.F."/>
            <person name="Goodwin L."/>
            <person name="Pitluck S."/>
            <person name="Liolios K."/>
            <person name="Ivanova N."/>
            <person name="Mavromatis K."/>
            <person name="Mikhailova N."/>
            <person name="Ovchinnikova G."/>
            <person name="Pati A."/>
            <person name="Chen A."/>
            <person name="Palaniappan K."/>
            <person name="Djao O.D."/>
            <person name="Land M."/>
            <person name="Hauser L."/>
            <person name="Chang Y.J."/>
            <person name="Jeffries C.D."/>
            <person name="Brettin T."/>
            <person name="Han C."/>
            <person name="Detter J.C."/>
            <person name="Rohde M."/>
            <person name="Goker M."/>
            <person name="Woyke T."/>
            <person name="Bristow J."/>
            <person name="Eisen J.A."/>
            <person name="Markowitz V."/>
            <person name="Hugenholtz P."/>
            <person name="Klenk H.P."/>
            <person name="Kyrpides N.C."/>
        </authorList>
    </citation>
    <scope>NUCLEOTIDE SEQUENCE [LARGE SCALE GENOMIC DNA]</scope>
    <source>
        <strain evidence="4">ATCC 19995 / DSM 43183 / JCM 3096 / KCTC 9072 / NBRC 15933 / NCIMB 10081 / Henssen B9</strain>
    </source>
</reference>
<dbReference type="Pfam" id="PF14232">
    <property type="entry name" value="DUF4334"/>
    <property type="match status" value="1"/>
</dbReference>